<evidence type="ECO:0000313" key="1">
    <source>
        <dbReference type="EMBL" id="CAG7726900.1"/>
    </source>
</evidence>
<organism evidence="1 2">
    <name type="scientific">Allacma fusca</name>
    <dbReference type="NCBI Taxonomy" id="39272"/>
    <lineage>
        <taxon>Eukaryota</taxon>
        <taxon>Metazoa</taxon>
        <taxon>Ecdysozoa</taxon>
        <taxon>Arthropoda</taxon>
        <taxon>Hexapoda</taxon>
        <taxon>Collembola</taxon>
        <taxon>Symphypleona</taxon>
        <taxon>Sminthuridae</taxon>
        <taxon>Allacma</taxon>
    </lineage>
</organism>
<evidence type="ECO:0000313" key="2">
    <source>
        <dbReference type="Proteomes" id="UP000708208"/>
    </source>
</evidence>
<proteinExistence type="predicted"/>
<accession>A0A8J2JUH2</accession>
<dbReference type="Proteomes" id="UP000708208">
    <property type="component" value="Unassembled WGS sequence"/>
</dbReference>
<protein>
    <submittedName>
        <fullName evidence="1">Uncharacterized protein</fullName>
    </submittedName>
</protein>
<reference evidence="1" key="1">
    <citation type="submission" date="2021-06" db="EMBL/GenBank/DDBJ databases">
        <authorList>
            <person name="Hodson N. C."/>
            <person name="Mongue J. A."/>
            <person name="Jaron S. K."/>
        </authorList>
    </citation>
    <scope>NUCLEOTIDE SEQUENCE</scope>
</reference>
<sequence>MLTLRLEIPTTCPPLNLNLTMLEKLSR</sequence>
<dbReference type="EMBL" id="CAJVCH010141427">
    <property type="protein sequence ID" value="CAG7726900.1"/>
    <property type="molecule type" value="Genomic_DNA"/>
</dbReference>
<dbReference type="AlphaFoldDB" id="A0A8J2JUH2"/>
<feature type="non-terminal residue" evidence="1">
    <location>
        <position position="1"/>
    </location>
</feature>
<comment type="caution">
    <text evidence="1">The sequence shown here is derived from an EMBL/GenBank/DDBJ whole genome shotgun (WGS) entry which is preliminary data.</text>
</comment>
<gene>
    <name evidence="1" type="ORF">AFUS01_LOCUS15776</name>
</gene>
<keyword evidence="2" id="KW-1185">Reference proteome</keyword>
<name>A0A8J2JUH2_9HEXA</name>